<reference evidence="10 11" key="1">
    <citation type="submission" date="2023-05" db="EMBL/GenBank/DDBJ databases">
        <title>Corynebacterium suedekumii sp. nov. and Corynebacterium breve sp. nov. isolated from raw cow's milk.</title>
        <authorList>
            <person name="Baer M.K."/>
            <person name="Mehl L."/>
            <person name="Hellmuth R."/>
            <person name="Marke G."/>
            <person name="Lipski A."/>
        </authorList>
    </citation>
    <scope>NUCLEOTIDE SEQUENCE [LARGE SCALE GENOMIC DNA]</scope>
    <source>
        <strain evidence="10 11">R4</strain>
    </source>
</reference>
<gene>
    <name evidence="10" type="ORF">QP027_11450</name>
</gene>
<feature type="transmembrane region" description="Helical" evidence="9">
    <location>
        <begin position="316"/>
        <end position="336"/>
    </location>
</feature>
<feature type="transmembrane region" description="Helical" evidence="9">
    <location>
        <begin position="396"/>
        <end position="416"/>
    </location>
</feature>
<evidence type="ECO:0000256" key="4">
    <source>
        <dbReference type="ARBA" id="ARBA00022960"/>
    </source>
</evidence>
<feature type="transmembrane region" description="Helical" evidence="9">
    <location>
        <begin position="578"/>
        <end position="599"/>
    </location>
</feature>
<feature type="transmembrane region" description="Helical" evidence="9">
    <location>
        <begin position="274"/>
        <end position="296"/>
    </location>
</feature>
<feature type="transmembrane region" description="Helical" evidence="9">
    <location>
        <begin position="953"/>
        <end position="975"/>
    </location>
</feature>
<dbReference type="RefSeq" id="WP_284824950.1">
    <property type="nucleotide sequence ID" value="NZ_CP126969.1"/>
</dbReference>
<feature type="region of interest" description="Disordered" evidence="8">
    <location>
        <begin position="1"/>
        <end position="83"/>
    </location>
</feature>
<comment type="subcellular location">
    <subcellularLocation>
        <location evidence="1">Cell membrane</location>
        <topology evidence="1">Multi-pass membrane protein</topology>
    </subcellularLocation>
</comment>
<evidence type="ECO:0000256" key="2">
    <source>
        <dbReference type="ARBA" id="ARBA00022475"/>
    </source>
</evidence>
<evidence type="ECO:0000256" key="9">
    <source>
        <dbReference type="SAM" id="Phobius"/>
    </source>
</evidence>
<keyword evidence="11" id="KW-1185">Reference proteome</keyword>
<evidence type="ECO:0000256" key="1">
    <source>
        <dbReference type="ARBA" id="ARBA00004651"/>
    </source>
</evidence>
<sequence>MIGRFVDSHTPQPQDPQRPLGQRRRIVTPTPPAPVPVPRKAPAPVAEPVEDRSMLTTSPSGATLVDEVPTPPETSEVASNEDVVRSTGSMAIATLLSRITGFIRTVMITSMLGGAIASAFNLANTLPNMITEIVLGSVLTALVVPVLVRAEKEDADRGARFIRQLFTLTLTLMLGVTVIAVVAAPWLVGIMMEEDAKTNSVQTTSFAYLLLPQIFFYGMFSLFMAICNTKGVFRPGAWAPVANNVISISVLATYRLVPGSLNPAAPSSVADPHVLLLGLGTTLGVVVQCLIMLPSLKRLKIDLRPQWGIDDRLKEFGGMAVAIIAYVAISQLGYVITSRIATAADESAYAIYQQHWQLLQVPYGIIGVTLLTAIMPRLSHNAADGDDKAVVRDLTLATKLTFIALVPIIVFMTALGPDIGNALFGYGAFTGAESRILGLTISFSAFTLIPYALVMLHLRVFYAREEAWTPTFIIAGITLTKVVLSSLAPLVASSTQNVVVLLGAANGFGFVAGAMIGAFLLRRKLGSLQFHTILRTTLWALASGIVGIAVALLGRFIVRLTPLAPTTIATSLGMRDSIGLLVELAIEGVIFLIVTGIVLSRSGLPEVQNLGRVFSRIPGLGRFIRPNEDKAIEVGETDPRAMSQQFLLADSFNSSPIPPPMSAGVVRGPRLVPGAPVSDGKFRLLAEHGSVAGAQFWHAREIATGREVALTFVDTQGQAPMAPVTPDEAARKSAQIARQTRVLRDLNHPAIAPNISVLSYRSGCLIVADWIPGSSVKAVAESGETLHPEAVANGIAPLSDVMACALDRGISLGLDNRNRLRVSTEGNVMLAFPAVLPNANSETDLSSLASALELLTSATGDDAGAQELPQIAKRARTLADDLKNPDNTNPTADQYRELAADLNILAGGVPLVDEAATDSHGPDTESIPVIIDETPNPDHVSGFGSRGYSAPGFLAIVGAAIAVVVLIAALTTYLVSVVGASDPEAPVAHEAVEGEEGEALGRPLPIIVDLASSRVWQAPGQDAGADNPDQVANLIDGNPDTSWSSDEYPNGLGTKPGIGVVVTAQEQIELQHVAINTETPGARYAIYGLPNDRPTDAETTPLEELDLLRDGTLRTARNTLEIEGNPEVHGVVIWISELPANREPLVTISEVNLIGIPLDN</sequence>
<dbReference type="Gene3D" id="3.30.200.20">
    <property type="entry name" value="Phosphorylase Kinase, domain 1"/>
    <property type="match status" value="1"/>
</dbReference>
<feature type="transmembrane region" description="Helical" evidence="9">
    <location>
        <begin position="206"/>
        <end position="225"/>
    </location>
</feature>
<keyword evidence="5" id="KW-0573">Peptidoglycan synthesis</keyword>
<dbReference type="Proteomes" id="UP001225598">
    <property type="component" value="Chromosome"/>
</dbReference>
<evidence type="ECO:0000313" key="10">
    <source>
        <dbReference type="EMBL" id="WIM67680.1"/>
    </source>
</evidence>
<feature type="transmembrane region" description="Helical" evidence="9">
    <location>
        <begin position="468"/>
        <end position="492"/>
    </location>
</feature>
<keyword evidence="6 9" id="KW-1133">Transmembrane helix</keyword>
<evidence type="ECO:0000256" key="5">
    <source>
        <dbReference type="ARBA" id="ARBA00022984"/>
    </source>
</evidence>
<organism evidence="10 11">
    <name type="scientific">Corynebacterium breve</name>
    <dbReference type="NCBI Taxonomy" id="3049799"/>
    <lineage>
        <taxon>Bacteria</taxon>
        <taxon>Bacillati</taxon>
        <taxon>Actinomycetota</taxon>
        <taxon>Actinomycetes</taxon>
        <taxon>Mycobacteriales</taxon>
        <taxon>Corynebacteriaceae</taxon>
        <taxon>Corynebacterium</taxon>
    </lineage>
</organism>
<name>A0ABY8VDE3_9CORY</name>
<dbReference type="PRINTS" id="PR01806">
    <property type="entry name" value="VIRFACTRMVIN"/>
</dbReference>
<keyword evidence="4" id="KW-0133">Cell shape</keyword>
<feature type="transmembrane region" description="Helical" evidence="9">
    <location>
        <begin position="161"/>
        <end position="186"/>
    </location>
</feature>
<feature type="transmembrane region" description="Helical" evidence="9">
    <location>
        <begin position="498"/>
        <end position="521"/>
    </location>
</feature>
<dbReference type="Gene3D" id="1.10.510.10">
    <property type="entry name" value="Transferase(Phosphotransferase) domain 1"/>
    <property type="match status" value="1"/>
</dbReference>
<dbReference type="PANTHER" id="PTHR47019">
    <property type="entry name" value="LIPID II FLIPPASE MURJ"/>
    <property type="match status" value="1"/>
</dbReference>
<dbReference type="CDD" id="cd13123">
    <property type="entry name" value="MATE_MurJ_like"/>
    <property type="match status" value="1"/>
</dbReference>
<feature type="transmembrane region" description="Helical" evidence="9">
    <location>
        <begin position="356"/>
        <end position="375"/>
    </location>
</feature>
<evidence type="ECO:0000313" key="11">
    <source>
        <dbReference type="Proteomes" id="UP001225598"/>
    </source>
</evidence>
<feature type="compositionally biased region" description="Pro residues" evidence="8">
    <location>
        <begin position="29"/>
        <end position="41"/>
    </location>
</feature>
<dbReference type="InterPro" id="IPR004268">
    <property type="entry name" value="MurJ"/>
</dbReference>
<keyword evidence="2" id="KW-1003">Cell membrane</keyword>
<dbReference type="InterPro" id="IPR051050">
    <property type="entry name" value="Lipid_II_flippase_MurJ/MviN"/>
</dbReference>
<proteinExistence type="predicted"/>
<dbReference type="PANTHER" id="PTHR47019:SF1">
    <property type="entry name" value="LIPID II FLIPPASE MURJ"/>
    <property type="match status" value="1"/>
</dbReference>
<evidence type="ECO:0000256" key="3">
    <source>
        <dbReference type="ARBA" id="ARBA00022692"/>
    </source>
</evidence>
<accession>A0ABY8VDE3</accession>
<evidence type="ECO:0000256" key="6">
    <source>
        <dbReference type="ARBA" id="ARBA00022989"/>
    </source>
</evidence>
<keyword evidence="7 9" id="KW-0472">Membrane</keyword>
<dbReference type="CDD" id="cd13973">
    <property type="entry name" value="PK_MviN-like"/>
    <property type="match status" value="1"/>
</dbReference>
<dbReference type="Pfam" id="PF03023">
    <property type="entry name" value="MurJ"/>
    <property type="match status" value="1"/>
</dbReference>
<evidence type="ECO:0000256" key="8">
    <source>
        <dbReference type="SAM" id="MobiDB-lite"/>
    </source>
</evidence>
<feature type="transmembrane region" description="Helical" evidence="9">
    <location>
        <begin position="436"/>
        <end position="456"/>
    </location>
</feature>
<dbReference type="EMBL" id="CP126969">
    <property type="protein sequence ID" value="WIM67680.1"/>
    <property type="molecule type" value="Genomic_DNA"/>
</dbReference>
<feature type="transmembrane region" description="Helical" evidence="9">
    <location>
        <begin position="102"/>
        <end position="123"/>
    </location>
</feature>
<protein>
    <submittedName>
        <fullName evidence="10">Lipid II flippase MurJ</fullName>
    </submittedName>
</protein>
<keyword evidence="3 9" id="KW-0812">Transmembrane</keyword>
<feature type="transmembrane region" description="Helical" evidence="9">
    <location>
        <begin position="533"/>
        <end position="558"/>
    </location>
</feature>
<feature type="transmembrane region" description="Helical" evidence="9">
    <location>
        <begin position="129"/>
        <end position="149"/>
    </location>
</feature>
<evidence type="ECO:0000256" key="7">
    <source>
        <dbReference type="ARBA" id="ARBA00023136"/>
    </source>
</evidence>